<reference evidence="1" key="1">
    <citation type="submission" date="2022-08" db="EMBL/GenBank/DDBJ databases">
        <title>A Global Phylogenomic Analysis of the Shiitake Genus Lentinula.</title>
        <authorList>
            <consortium name="DOE Joint Genome Institute"/>
            <person name="Sierra-Patev S."/>
            <person name="Min B."/>
            <person name="Naranjo-Ortiz M."/>
            <person name="Looney B."/>
            <person name="Konkel Z."/>
            <person name="Slot J.C."/>
            <person name="Sakamoto Y."/>
            <person name="Steenwyk J.L."/>
            <person name="Rokas A."/>
            <person name="Carro J."/>
            <person name="Camarero S."/>
            <person name="Ferreira P."/>
            <person name="Molpeceres G."/>
            <person name="Ruiz-Duenas F.J."/>
            <person name="Serrano A."/>
            <person name="Henrissat B."/>
            <person name="Drula E."/>
            <person name="Hughes K.W."/>
            <person name="Mata J.L."/>
            <person name="Ishikawa N.K."/>
            <person name="Vargas-Isla R."/>
            <person name="Ushijima S."/>
            <person name="Smith C.A."/>
            <person name="Ahrendt S."/>
            <person name="Andreopoulos W."/>
            <person name="He G."/>
            <person name="Labutti K."/>
            <person name="Lipzen A."/>
            <person name="Ng V."/>
            <person name="Riley R."/>
            <person name="Sandor L."/>
            <person name="Barry K."/>
            <person name="Martinez A.T."/>
            <person name="Xiao Y."/>
            <person name="Gibbons J.G."/>
            <person name="Terashima K."/>
            <person name="Grigoriev I.V."/>
            <person name="Hibbett D.S."/>
        </authorList>
    </citation>
    <scope>NUCLEOTIDE SEQUENCE</scope>
    <source>
        <strain evidence="1">JLM2183</strain>
    </source>
</reference>
<name>A0A9W9AVJ0_9AGAR</name>
<accession>A0A9W9AVJ0</accession>
<dbReference type="GO" id="GO:0140580">
    <property type="term" value="F:mitochondrion autophagosome adaptor activity"/>
    <property type="evidence" value="ECO:0007669"/>
    <property type="project" value="InterPro"/>
</dbReference>
<dbReference type="AlphaFoldDB" id="A0A9W9AVJ0"/>
<dbReference type="Pfam" id="PF08589">
    <property type="entry name" value="ATG43"/>
    <property type="match status" value="1"/>
</dbReference>
<proteinExistence type="predicted"/>
<comment type="caution">
    <text evidence="1">The sequence shown here is derived from an EMBL/GenBank/DDBJ whole genome shotgun (WGS) entry which is preliminary data.</text>
</comment>
<dbReference type="OrthoDB" id="2430343at2759"/>
<dbReference type="PANTHER" id="PTHR38699:SF1">
    <property type="entry name" value="MITOPHAGY RECEPTOR ATG43"/>
    <property type="match status" value="1"/>
</dbReference>
<evidence type="ECO:0000313" key="2">
    <source>
        <dbReference type="Proteomes" id="UP001150266"/>
    </source>
</evidence>
<dbReference type="InterPro" id="IPR013898">
    <property type="entry name" value="Atg43"/>
</dbReference>
<dbReference type="EMBL" id="JAOTPV010000001">
    <property type="protein sequence ID" value="KAJ4490739.1"/>
    <property type="molecule type" value="Genomic_DNA"/>
</dbReference>
<gene>
    <name evidence="1" type="ORF">J3R30DRAFT_3694518</name>
</gene>
<evidence type="ECO:0000313" key="1">
    <source>
        <dbReference type="EMBL" id="KAJ4490739.1"/>
    </source>
</evidence>
<protein>
    <submittedName>
        <fullName evidence="1">Uncharacterized protein</fullName>
    </submittedName>
</protein>
<sequence length="141" mass="16779">MASDPPLLFHEFKHQHSERAERRAYRRTHLPPIPDLRFEPSYLRSIQPYIHLRTSKPSHKASETKVADLTERLVQNRSTEEKERDLIEVKWKHVLWITARDQILTPLFQGALWALIGFYVTPYSTRFAHAIVQHLPYRNRS</sequence>
<keyword evidence="2" id="KW-1185">Reference proteome</keyword>
<dbReference type="Proteomes" id="UP001150266">
    <property type="component" value="Unassembled WGS sequence"/>
</dbReference>
<dbReference type="PANTHER" id="PTHR38699">
    <property type="entry name" value="CHROMOSOME 1, WHOLE GENOME SHOTGUN SEQUENCE"/>
    <property type="match status" value="1"/>
</dbReference>
<dbReference type="GO" id="GO:0000423">
    <property type="term" value="P:mitophagy"/>
    <property type="evidence" value="ECO:0007669"/>
    <property type="project" value="InterPro"/>
</dbReference>
<organism evidence="1 2">
    <name type="scientific">Lentinula aciculospora</name>
    <dbReference type="NCBI Taxonomy" id="153920"/>
    <lineage>
        <taxon>Eukaryota</taxon>
        <taxon>Fungi</taxon>
        <taxon>Dikarya</taxon>
        <taxon>Basidiomycota</taxon>
        <taxon>Agaricomycotina</taxon>
        <taxon>Agaricomycetes</taxon>
        <taxon>Agaricomycetidae</taxon>
        <taxon>Agaricales</taxon>
        <taxon>Marasmiineae</taxon>
        <taxon>Omphalotaceae</taxon>
        <taxon>Lentinula</taxon>
    </lineage>
</organism>